<dbReference type="EMBL" id="JACGWJ010000012">
    <property type="protein sequence ID" value="KAL0386045.1"/>
    <property type="molecule type" value="Genomic_DNA"/>
</dbReference>
<name>A0AAW2S0B6_SESRA</name>
<dbReference type="Pfam" id="PF03372">
    <property type="entry name" value="Exo_endo_phos"/>
    <property type="match status" value="1"/>
</dbReference>
<proteinExistence type="predicted"/>
<dbReference type="PANTHER" id="PTHR35218:SF9">
    <property type="entry name" value="ENDONUCLEASE_EXONUCLEASE_PHOSPHATASE DOMAIN-CONTAINING PROTEIN"/>
    <property type="match status" value="1"/>
</dbReference>
<reference evidence="2" key="2">
    <citation type="journal article" date="2024" name="Plant">
        <title>Genomic evolution and insights into agronomic trait innovations of Sesamum species.</title>
        <authorList>
            <person name="Miao H."/>
            <person name="Wang L."/>
            <person name="Qu L."/>
            <person name="Liu H."/>
            <person name="Sun Y."/>
            <person name="Le M."/>
            <person name="Wang Q."/>
            <person name="Wei S."/>
            <person name="Zheng Y."/>
            <person name="Lin W."/>
            <person name="Duan Y."/>
            <person name="Cao H."/>
            <person name="Xiong S."/>
            <person name="Wang X."/>
            <person name="Wei L."/>
            <person name="Li C."/>
            <person name="Ma Q."/>
            <person name="Ju M."/>
            <person name="Zhao R."/>
            <person name="Li G."/>
            <person name="Mu C."/>
            <person name="Tian Q."/>
            <person name="Mei H."/>
            <person name="Zhang T."/>
            <person name="Gao T."/>
            <person name="Zhang H."/>
        </authorList>
    </citation>
    <scope>NUCLEOTIDE SEQUENCE</scope>
    <source>
        <strain evidence="2">G02</strain>
    </source>
</reference>
<dbReference type="Gene3D" id="3.60.10.10">
    <property type="entry name" value="Endonuclease/exonuclease/phosphatase"/>
    <property type="match status" value="1"/>
</dbReference>
<reference evidence="2" key="1">
    <citation type="submission" date="2020-06" db="EMBL/GenBank/DDBJ databases">
        <authorList>
            <person name="Li T."/>
            <person name="Hu X."/>
            <person name="Zhang T."/>
            <person name="Song X."/>
            <person name="Zhang H."/>
            <person name="Dai N."/>
            <person name="Sheng W."/>
            <person name="Hou X."/>
            <person name="Wei L."/>
        </authorList>
    </citation>
    <scope>NUCLEOTIDE SEQUENCE</scope>
    <source>
        <strain evidence="2">G02</strain>
        <tissue evidence="2">Leaf</tissue>
    </source>
</reference>
<evidence type="ECO:0000259" key="1">
    <source>
        <dbReference type="Pfam" id="PF03372"/>
    </source>
</evidence>
<protein>
    <recommendedName>
        <fullName evidence="1">Endonuclease/exonuclease/phosphatase domain-containing protein</fullName>
    </recommendedName>
</protein>
<comment type="caution">
    <text evidence="2">The sequence shown here is derived from an EMBL/GenBank/DDBJ whole genome shotgun (WGS) entry which is preliminary data.</text>
</comment>
<gene>
    <name evidence="2" type="ORF">Sradi_2998800</name>
</gene>
<dbReference type="PANTHER" id="PTHR35218">
    <property type="entry name" value="RNASE H DOMAIN-CONTAINING PROTEIN"/>
    <property type="match status" value="1"/>
</dbReference>
<dbReference type="AlphaFoldDB" id="A0AAW2S0B6"/>
<dbReference type="InterPro" id="IPR036691">
    <property type="entry name" value="Endo/exonu/phosph_ase_sf"/>
</dbReference>
<dbReference type="SUPFAM" id="SSF56219">
    <property type="entry name" value="DNase I-like"/>
    <property type="match status" value="1"/>
</dbReference>
<sequence length="300" mass="34026">MKILAWNCQGLGAPWTVRKLCELVRLHDPGLVLLSETKSNGRRGEMVKERLNYYGVGVRSKGNSRGLLLLWRKDVDVWIQSYSDHHINATAPVVADSGVTVLCSLGVIVESPQELYVNPGPGMQQHCLGGSFSSDTTWLRSEECKGVIENAWKGQDKDHPIENLSGKISSCSRVLRSWDRSSFGNITRCIKELEKRLKVAENIDINTVSKKCIADSRAELEELLEREETLWKQRGKALWLKEGSRNTSFFHARATEKCQHKEIKRLKMANGEVTVEPSEIQRTIMDYYSNLFIHLGPKKM</sequence>
<accession>A0AAW2S0B6</accession>
<dbReference type="InterPro" id="IPR005135">
    <property type="entry name" value="Endo/exonuclease/phosphatase"/>
</dbReference>
<feature type="domain" description="Endonuclease/exonuclease/phosphatase" evidence="1">
    <location>
        <begin position="5"/>
        <end position="117"/>
    </location>
</feature>
<evidence type="ECO:0000313" key="2">
    <source>
        <dbReference type="EMBL" id="KAL0386045.1"/>
    </source>
</evidence>
<organism evidence="2">
    <name type="scientific">Sesamum radiatum</name>
    <name type="common">Black benniseed</name>
    <dbReference type="NCBI Taxonomy" id="300843"/>
    <lineage>
        <taxon>Eukaryota</taxon>
        <taxon>Viridiplantae</taxon>
        <taxon>Streptophyta</taxon>
        <taxon>Embryophyta</taxon>
        <taxon>Tracheophyta</taxon>
        <taxon>Spermatophyta</taxon>
        <taxon>Magnoliopsida</taxon>
        <taxon>eudicotyledons</taxon>
        <taxon>Gunneridae</taxon>
        <taxon>Pentapetalae</taxon>
        <taxon>asterids</taxon>
        <taxon>lamiids</taxon>
        <taxon>Lamiales</taxon>
        <taxon>Pedaliaceae</taxon>
        <taxon>Sesamum</taxon>
    </lineage>
</organism>